<protein>
    <submittedName>
        <fullName evidence="5">Acyl-CoA thioesterase</fullName>
        <ecNumber evidence="5">3.1.2.20</ecNumber>
    </submittedName>
</protein>
<organism evidence="5 6">
    <name type="scientific">Sporosarcina siberiensis</name>
    <dbReference type="NCBI Taxonomy" id="1365606"/>
    <lineage>
        <taxon>Bacteria</taxon>
        <taxon>Bacillati</taxon>
        <taxon>Bacillota</taxon>
        <taxon>Bacilli</taxon>
        <taxon>Bacillales</taxon>
        <taxon>Caryophanaceae</taxon>
        <taxon>Sporosarcina</taxon>
    </lineage>
</organism>
<dbReference type="PROSITE" id="PS51770">
    <property type="entry name" value="HOTDOG_ACOT"/>
    <property type="match status" value="1"/>
</dbReference>
<reference evidence="6" key="1">
    <citation type="journal article" date="2019" name="Int. J. Syst. Evol. Microbiol.">
        <title>The Global Catalogue of Microorganisms (GCM) 10K type strain sequencing project: providing services to taxonomists for standard genome sequencing and annotation.</title>
        <authorList>
            <consortium name="The Broad Institute Genomics Platform"/>
            <consortium name="The Broad Institute Genome Sequencing Center for Infectious Disease"/>
            <person name="Wu L."/>
            <person name="Ma J."/>
        </authorList>
    </citation>
    <scope>NUCLEOTIDE SEQUENCE [LARGE SCALE GENOMIC DNA]</scope>
    <source>
        <strain evidence="6">CGMCC 4.7177</strain>
    </source>
</reference>
<dbReference type="EMBL" id="JBHUGI010000037">
    <property type="protein sequence ID" value="MFD1929645.1"/>
    <property type="molecule type" value="Genomic_DNA"/>
</dbReference>
<sequence length="152" mass="16782">MSASRTIQTKLVLPADINHLQTIFGGHVLAYIDEIAAITAMKHSNTAVVTASIDSVDFLNSARVGDVLELEAVVSSTGRTSIEVFVSVHSMNLLTREIKLTTESFLTMVAMDENFKPTPVPGIFPETENEISLFETGPARREHRKQRSEMKH</sequence>
<comment type="similarity">
    <text evidence="1">Belongs to the acyl coenzyme A hydrolase family.</text>
</comment>
<evidence type="ECO:0000313" key="6">
    <source>
        <dbReference type="Proteomes" id="UP001597218"/>
    </source>
</evidence>
<gene>
    <name evidence="5" type="ORF">ACFSFY_16520</name>
</gene>
<evidence type="ECO:0000256" key="2">
    <source>
        <dbReference type="ARBA" id="ARBA00022801"/>
    </source>
</evidence>
<name>A0ABW4SJD6_9BACL</name>
<proteinExistence type="inferred from homology"/>
<evidence type="ECO:0000256" key="3">
    <source>
        <dbReference type="PROSITE-ProRule" id="PRU01106"/>
    </source>
</evidence>
<dbReference type="PANTHER" id="PTHR11049">
    <property type="entry name" value="ACYL COENZYME A THIOESTER HYDROLASE"/>
    <property type="match status" value="1"/>
</dbReference>
<keyword evidence="6" id="KW-1185">Reference proteome</keyword>
<dbReference type="InterPro" id="IPR040170">
    <property type="entry name" value="Cytosol_ACT"/>
</dbReference>
<dbReference type="RefSeq" id="WP_381540384.1">
    <property type="nucleotide sequence ID" value="NZ_JBHUGI010000037.1"/>
</dbReference>
<dbReference type="Pfam" id="PF03061">
    <property type="entry name" value="4HBT"/>
    <property type="match status" value="1"/>
</dbReference>
<dbReference type="InterPro" id="IPR029069">
    <property type="entry name" value="HotDog_dom_sf"/>
</dbReference>
<comment type="caution">
    <text evidence="5">The sequence shown here is derived from an EMBL/GenBank/DDBJ whole genome shotgun (WGS) entry which is preliminary data.</text>
</comment>
<dbReference type="Gene3D" id="3.10.129.10">
    <property type="entry name" value="Hotdog Thioesterase"/>
    <property type="match status" value="1"/>
</dbReference>
<evidence type="ECO:0000313" key="5">
    <source>
        <dbReference type="EMBL" id="MFD1929645.1"/>
    </source>
</evidence>
<keyword evidence="2 3" id="KW-0378">Hydrolase</keyword>
<dbReference type="Proteomes" id="UP001597218">
    <property type="component" value="Unassembled WGS sequence"/>
</dbReference>
<dbReference type="EC" id="3.1.2.20" evidence="5"/>
<dbReference type="PANTHER" id="PTHR11049:SF24">
    <property type="entry name" value="CYTOSOLIC ACYL COENZYME A THIOESTER HYDROLASE"/>
    <property type="match status" value="1"/>
</dbReference>
<accession>A0ABW4SJD6</accession>
<dbReference type="CDD" id="cd03442">
    <property type="entry name" value="BFIT_BACH"/>
    <property type="match status" value="1"/>
</dbReference>
<dbReference type="InterPro" id="IPR033120">
    <property type="entry name" value="HOTDOG_ACOT"/>
</dbReference>
<evidence type="ECO:0000256" key="1">
    <source>
        <dbReference type="ARBA" id="ARBA00010458"/>
    </source>
</evidence>
<evidence type="ECO:0000259" key="4">
    <source>
        <dbReference type="PROSITE" id="PS51770"/>
    </source>
</evidence>
<dbReference type="InterPro" id="IPR006683">
    <property type="entry name" value="Thioestr_dom"/>
</dbReference>
<feature type="domain" description="HotDog ACOT-type" evidence="4">
    <location>
        <begin position="2"/>
        <end position="114"/>
    </location>
</feature>
<dbReference type="GO" id="GO:0047617">
    <property type="term" value="F:fatty acyl-CoA hydrolase activity"/>
    <property type="evidence" value="ECO:0007669"/>
    <property type="project" value="UniProtKB-EC"/>
</dbReference>
<dbReference type="SUPFAM" id="SSF54637">
    <property type="entry name" value="Thioesterase/thiol ester dehydrase-isomerase"/>
    <property type="match status" value="1"/>
</dbReference>